<organism evidence="3 4">
    <name type="scientific">Gloeobacter morelensis MG652769</name>
    <dbReference type="NCBI Taxonomy" id="2781736"/>
    <lineage>
        <taxon>Bacteria</taxon>
        <taxon>Bacillati</taxon>
        <taxon>Cyanobacteriota</taxon>
        <taxon>Cyanophyceae</taxon>
        <taxon>Gloeobacterales</taxon>
        <taxon>Gloeobacteraceae</taxon>
        <taxon>Gloeobacter</taxon>
        <taxon>Gloeobacter morelensis</taxon>
    </lineage>
</organism>
<dbReference type="PROSITE" id="PS51257">
    <property type="entry name" value="PROKAR_LIPOPROTEIN"/>
    <property type="match status" value="1"/>
</dbReference>
<keyword evidence="4" id="KW-1185">Reference proteome</keyword>
<feature type="signal peptide" evidence="2">
    <location>
        <begin position="1"/>
        <end position="37"/>
    </location>
</feature>
<feature type="region of interest" description="Disordered" evidence="1">
    <location>
        <begin position="267"/>
        <end position="293"/>
    </location>
</feature>
<gene>
    <name evidence="3" type="ORF">ISF26_22845</name>
</gene>
<evidence type="ECO:0008006" key="5">
    <source>
        <dbReference type="Google" id="ProtNLM"/>
    </source>
</evidence>
<reference evidence="3 4" key="1">
    <citation type="journal article" date="2021" name="Genome Biol. Evol.">
        <title>Complete Genome Sequencing of a Novel Gloeobacter Species from a Waterfall Cave in Mexico.</title>
        <authorList>
            <person name="Saw J.H."/>
            <person name="Cardona T."/>
            <person name="Montejano G."/>
        </authorList>
    </citation>
    <scope>NUCLEOTIDE SEQUENCE [LARGE SCALE GENOMIC DNA]</scope>
    <source>
        <strain evidence="3">MG652769</strain>
    </source>
</reference>
<evidence type="ECO:0000313" key="4">
    <source>
        <dbReference type="Proteomes" id="UP001054846"/>
    </source>
</evidence>
<keyword evidence="2" id="KW-0732">Signal</keyword>
<evidence type="ECO:0000313" key="3">
    <source>
        <dbReference type="EMBL" id="UFP94542.1"/>
    </source>
</evidence>
<dbReference type="RefSeq" id="WP_230841589.1">
    <property type="nucleotide sequence ID" value="NZ_CP063845.1"/>
</dbReference>
<proteinExistence type="predicted"/>
<name>A0ABY3PLL5_9CYAN</name>
<protein>
    <recommendedName>
        <fullName evidence="5">Nuclear transport factor 2 family protein</fullName>
    </recommendedName>
</protein>
<feature type="chain" id="PRO_5046957654" description="Nuclear transport factor 2 family protein" evidence="2">
    <location>
        <begin position="38"/>
        <end position="293"/>
    </location>
</feature>
<feature type="compositionally biased region" description="Pro residues" evidence="1">
    <location>
        <begin position="277"/>
        <end position="287"/>
    </location>
</feature>
<evidence type="ECO:0000256" key="1">
    <source>
        <dbReference type="SAM" id="MobiDB-lite"/>
    </source>
</evidence>
<accession>A0ABY3PLL5</accession>
<dbReference type="EMBL" id="CP063845">
    <property type="protein sequence ID" value="UFP94542.1"/>
    <property type="molecule type" value="Genomic_DNA"/>
</dbReference>
<evidence type="ECO:0000256" key="2">
    <source>
        <dbReference type="SAM" id="SignalP"/>
    </source>
</evidence>
<dbReference type="Proteomes" id="UP001054846">
    <property type="component" value="Chromosome"/>
</dbReference>
<sequence>MKKCKELVGDTPLSARQSGLLALLVACGAFLAPAAQAADEVITERVRALAVQMDASASQENLDSLFANYAPSFKSSDGLGYETTRQAVSALWDKLSKPTYQTNITAVVPEKNRYRVNATTRLQADYKTELGEPARLESTVETVSRYEDQKTGLKLVSQEIAAERTTLSIGGKPPQVSLNLPSAVRVGKNFKVEAVLATPLQEAPALGGIRLTPITTKTATALEAPALEPLRTGGLFKTGQAPSRPEDQAVTLAFVREGGLLLVNQRLKVTETEPPKPEIQPPAPAPKLSPKTE</sequence>